<protein>
    <submittedName>
        <fullName evidence="4">Multidrug resistance-associated protein 1</fullName>
    </submittedName>
</protein>
<reference evidence="4 5" key="1">
    <citation type="journal article" date="2017" name="PLoS Biol.">
        <title>The sea cucumber genome provides insights into morphological evolution and visceral regeneration.</title>
        <authorList>
            <person name="Zhang X."/>
            <person name="Sun L."/>
            <person name="Yuan J."/>
            <person name="Sun Y."/>
            <person name="Gao Y."/>
            <person name="Zhang L."/>
            <person name="Li S."/>
            <person name="Dai H."/>
            <person name="Hamel J.F."/>
            <person name="Liu C."/>
            <person name="Yu Y."/>
            <person name="Liu S."/>
            <person name="Lin W."/>
            <person name="Guo K."/>
            <person name="Jin S."/>
            <person name="Xu P."/>
            <person name="Storey K.B."/>
            <person name="Huan P."/>
            <person name="Zhang T."/>
            <person name="Zhou Y."/>
            <person name="Zhang J."/>
            <person name="Lin C."/>
            <person name="Li X."/>
            <person name="Xing L."/>
            <person name="Huo D."/>
            <person name="Sun M."/>
            <person name="Wang L."/>
            <person name="Mercier A."/>
            <person name="Li F."/>
            <person name="Yang H."/>
            <person name="Xiang J."/>
        </authorList>
    </citation>
    <scope>NUCLEOTIDE SEQUENCE [LARGE SCALE GENOMIC DNA]</scope>
    <source>
        <strain evidence="4">Shaxun</strain>
        <tissue evidence="4">Muscle</tissue>
    </source>
</reference>
<keyword evidence="1" id="KW-0547">Nucleotide-binding</keyword>
<comment type="caution">
    <text evidence="4">The sequence shown here is derived from an EMBL/GenBank/DDBJ whole genome shotgun (WGS) entry which is preliminary data.</text>
</comment>
<gene>
    <name evidence="4" type="ORF">BSL78_30311</name>
</gene>
<dbReference type="InterPro" id="IPR003439">
    <property type="entry name" value="ABC_transporter-like_ATP-bd"/>
</dbReference>
<dbReference type="AlphaFoldDB" id="A0A2G8JAW0"/>
<dbReference type="GO" id="GO:0005524">
    <property type="term" value="F:ATP binding"/>
    <property type="evidence" value="ECO:0007669"/>
    <property type="project" value="UniProtKB-KW"/>
</dbReference>
<dbReference type="InterPro" id="IPR027417">
    <property type="entry name" value="P-loop_NTPase"/>
</dbReference>
<name>A0A2G8JAW0_STIJA</name>
<accession>A0A2G8JAW0</accession>
<dbReference type="Pfam" id="PF00005">
    <property type="entry name" value="ABC_tran"/>
    <property type="match status" value="1"/>
</dbReference>
<evidence type="ECO:0000313" key="5">
    <source>
        <dbReference type="Proteomes" id="UP000230750"/>
    </source>
</evidence>
<dbReference type="EMBL" id="MRZV01003069">
    <property type="protein sequence ID" value="PIK32877.1"/>
    <property type="molecule type" value="Genomic_DNA"/>
</dbReference>
<proteinExistence type="predicted"/>
<keyword evidence="2" id="KW-0067">ATP-binding</keyword>
<dbReference type="GO" id="GO:0016887">
    <property type="term" value="F:ATP hydrolysis activity"/>
    <property type="evidence" value="ECO:0007669"/>
    <property type="project" value="InterPro"/>
</dbReference>
<dbReference type="STRING" id="307972.A0A2G8JAW0"/>
<dbReference type="SUPFAM" id="SSF52540">
    <property type="entry name" value="P-loop containing nucleoside triphosphate hydrolases"/>
    <property type="match status" value="1"/>
</dbReference>
<dbReference type="Gene3D" id="3.40.50.300">
    <property type="entry name" value="P-loop containing nucleotide triphosphate hydrolases"/>
    <property type="match status" value="1"/>
</dbReference>
<dbReference type="GO" id="GO:0042626">
    <property type="term" value="F:ATPase-coupled transmembrane transporter activity"/>
    <property type="evidence" value="ECO:0007669"/>
    <property type="project" value="TreeGrafter"/>
</dbReference>
<dbReference type="GO" id="GO:0016020">
    <property type="term" value="C:membrane"/>
    <property type="evidence" value="ECO:0007669"/>
    <property type="project" value="TreeGrafter"/>
</dbReference>
<evidence type="ECO:0000256" key="2">
    <source>
        <dbReference type="ARBA" id="ARBA00022840"/>
    </source>
</evidence>
<dbReference type="InterPro" id="IPR050173">
    <property type="entry name" value="ABC_transporter_C-like"/>
</dbReference>
<evidence type="ECO:0000256" key="1">
    <source>
        <dbReference type="ARBA" id="ARBA00022741"/>
    </source>
</evidence>
<feature type="domain" description="ABC transporter" evidence="3">
    <location>
        <begin position="3"/>
        <end position="94"/>
    </location>
</feature>
<keyword evidence="5" id="KW-1185">Reference proteome</keyword>
<dbReference type="OrthoDB" id="6500128at2759"/>
<sequence>MILRQRVAIIQQEAVLFSGTIRSNLDPFNVYKDNDLWRALHQVHLAEIISKKTGLDTLVKDTGSNFSTGQCQLMCLARALLRNTMILVMDEATAAIDEETNNLVEQVVESEFQGKTVFTIVHRLEAIVNYDIILVLDGSQIAEAGPPDILLSNPDGVFRSMVQMKK</sequence>
<organism evidence="4 5">
    <name type="scientific">Stichopus japonicus</name>
    <name type="common">Sea cucumber</name>
    <dbReference type="NCBI Taxonomy" id="307972"/>
    <lineage>
        <taxon>Eukaryota</taxon>
        <taxon>Metazoa</taxon>
        <taxon>Echinodermata</taxon>
        <taxon>Eleutherozoa</taxon>
        <taxon>Echinozoa</taxon>
        <taxon>Holothuroidea</taxon>
        <taxon>Aspidochirotacea</taxon>
        <taxon>Aspidochirotida</taxon>
        <taxon>Stichopodidae</taxon>
        <taxon>Apostichopus</taxon>
    </lineage>
</organism>
<evidence type="ECO:0000259" key="3">
    <source>
        <dbReference type="Pfam" id="PF00005"/>
    </source>
</evidence>
<evidence type="ECO:0000313" key="4">
    <source>
        <dbReference type="EMBL" id="PIK32877.1"/>
    </source>
</evidence>
<dbReference type="PANTHER" id="PTHR24223">
    <property type="entry name" value="ATP-BINDING CASSETTE SUB-FAMILY C"/>
    <property type="match status" value="1"/>
</dbReference>
<dbReference type="Proteomes" id="UP000230750">
    <property type="component" value="Unassembled WGS sequence"/>
</dbReference>